<dbReference type="Proteomes" id="UP000229757">
    <property type="component" value="Chromosome"/>
</dbReference>
<dbReference type="InterPro" id="IPR004467">
    <property type="entry name" value="Or_phspho_trans_dom"/>
</dbReference>
<dbReference type="InterPro" id="IPR029057">
    <property type="entry name" value="PRTase-like"/>
</dbReference>
<dbReference type="EC" id="2.4.2.10" evidence="5 9"/>
<dbReference type="GO" id="GO:0005737">
    <property type="term" value="C:cytoplasm"/>
    <property type="evidence" value="ECO:0007669"/>
    <property type="project" value="TreeGrafter"/>
</dbReference>
<comment type="pathway">
    <text evidence="2 9">Pyrimidine metabolism; UMP biosynthesis via de novo pathway; UMP from orotate: step 1/2.</text>
</comment>
<dbReference type="GO" id="GO:0000287">
    <property type="term" value="F:magnesium ion binding"/>
    <property type="evidence" value="ECO:0007669"/>
    <property type="project" value="UniProtKB-UniRule"/>
</dbReference>
<dbReference type="CDD" id="cd06223">
    <property type="entry name" value="PRTases_typeI"/>
    <property type="match status" value="1"/>
</dbReference>
<reference evidence="11 12" key="1">
    <citation type="journal article" date="2017" name="Environ. Microbiol.">
        <title>Genomic and physiological analyses of 'Reinekea forsetii' reveal a versatile opportunistic lifestyle during spring algae blooms.</title>
        <authorList>
            <person name="Avci B."/>
            <person name="Hahnke R.L."/>
            <person name="Chafee M."/>
            <person name="Fischer T."/>
            <person name="Gruber-Vodicka H."/>
            <person name="Tegetmeyer H.E."/>
            <person name="Harder J."/>
            <person name="Fuchs B.M."/>
            <person name="Amann R.I."/>
            <person name="Teeling H."/>
        </authorList>
    </citation>
    <scope>NUCLEOTIDE SEQUENCE [LARGE SCALE GENOMIC DNA]</scope>
    <source>
        <strain evidence="11 12">Hel1_31_D35</strain>
    </source>
</reference>
<comment type="subunit">
    <text evidence="4 9">Homodimer.</text>
</comment>
<comment type="function">
    <text evidence="1 9">Catalyzes the transfer of a ribosyl phosphate group from 5-phosphoribose 1-diphosphate to orotate, leading to the formation of orotidine monophosphate (OMP).</text>
</comment>
<dbReference type="FunFam" id="3.40.50.2020:FF:000008">
    <property type="entry name" value="Orotate phosphoribosyltransferase"/>
    <property type="match status" value="1"/>
</dbReference>
<evidence type="ECO:0000259" key="10">
    <source>
        <dbReference type="Pfam" id="PF00156"/>
    </source>
</evidence>
<dbReference type="PANTHER" id="PTHR46683:SF1">
    <property type="entry name" value="OROTATE PHOSPHORIBOSYLTRANSFERASE 1-RELATED"/>
    <property type="match status" value="1"/>
</dbReference>
<comment type="similarity">
    <text evidence="3 9">Belongs to the purine/pyrimidine phosphoribosyltransferase family. PyrE subfamily.</text>
</comment>
<evidence type="ECO:0000256" key="8">
    <source>
        <dbReference type="ARBA" id="ARBA00022975"/>
    </source>
</evidence>
<dbReference type="NCBIfam" id="TIGR00336">
    <property type="entry name" value="pyrE"/>
    <property type="match status" value="1"/>
</dbReference>
<feature type="binding site" description="in other chain" evidence="9">
    <location>
        <position position="38"/>
    </location>
    <ligand>
        <name>5-phospho-alpha-D-ribose 1-diphosphate</name>
        <dbReference type="ChEBI" id="CHEBI:58017"/>
        <note>ligand shared between dimeric partners</note>
    </ligand>
</feature>
<name>A0A2K8KN55_9GAMM</name>
<dbReference type="SUPFAM" id="SSF53271">
    <property type="entry name" value="PRTase-like"/>
    <property type="match status" value="1"/>
</dbReference>
<evidence type="ECO:0000256" key="7">
    <source>
        <dbReference type="ARBA" id="ARBA00022679"/>
    </source>
</evidence>
<keyword evidence="6 9" id="KW-0328">Glycosyltransferase</keyword>
<dbReference type="KEGG" id="rfo:REIFOR_00174"/>
<dbReference type="GO" id="GO:0044205">
    <property type="term" value="P:'de novo' UMP biosynthetic process"/>
    <property type="evidence" value="ECO:0007669"/>
    <property type="project" value="UniProtKB-UniRule"/>
</dbReference>
<keyword evidence="12" id="KW-1185">Reference proteome</keyword>
<dbReference type="GO" id="GO:0006207">
    <property type="term" value="P:'de novo' pyrimidine nucleobase biosynthetic process"/>
    <property type="evidence" value="ECO:0007669"/>
    <property type="project" value="TreeGrafter"/>
</dbReference>
<feature type="binding site" evidence="9">
    <location>
        <position position="169"/>
    </location>
    <ligand>
        <name>orotate</name>
        <dbReference type="ChEBI" id="CHEBI:30839"/>
    </ligand>
</feature>
<evidence type="ECO:0000313" key="11">
    <source>
        <dbReference type="EMBL" id="ATX75351.1"/>
    </source>
</evidence>
<gene>
    <name evidence="9" type="primary">pyrE</name>
    <name evidence="11" type="ORF">REIFOR_00174</name>
</gene>
<evidence type="ECO:0000256" key="2">
    <source>
        <dbReference type="ARBA" id="ARBA00004889"/>
    </source>
</evidence>
<comment type="cofactor">
    <cofactor evidence="9">
        <name>Mg(2+)</name>
        <dbReference type="ChEBI" id="CHEBI:18420"/>
    </cofactor>
</comment>
<sequence>MNSPNPHQSTAPLQRWQKEFIEFAIHKDVLQFGDFTLKSGRQSPYFFNAGKFDDGQSQQLLGEIYARTLIESGIEFDSLFGPAYKGIPLATSTVIALNSGHHRNVPFTFNRKEAKAHGEGGQLVGAPLSGRVILVDDVITAGTAIRETLSILENHPDAQLVAAVVLIDRQEKLQGSALSAIQALERDYGLSILPAIRLDQIMAYIAEDTRYSEYLPKMAAYRAEHGID</sequence>
<keyword evidence="8 9" id="KW-0665">Pyrimidine biosynthesis</keyword>
<dbReference type="GO" id="GO:0004588">
    <property type="term" value="F:orotate phosphoribosyltransferase activity"/>
    <property type="evidence" value="ECO:0007669"/>
    <property type="project" value="UniProtKB-UniRule"/>
</dbReference>
<dbReference type="Pfam" id="PF00156">
    <property type="entry name" value="Pribosyltran"/>
    <property type="match status" value="1"/>
</dbReference>
<dbReference type="UniPathway" id="UPA00070">
    <property type="reaction ID" value="UER00119"/>
</dbReference>
<evidence type="ECO:0000256" key="5">
    <source>
        <dbReference type="ARBA" id="ARBA00011971"/>
    </source>
</evidence>
<evidence type="ECO:0000256" key="9">
    <source>
        <dbReference type="HAMAP-Rule" id="MF_01208"/>
    </source>
</evidence>
<feature type="binding site" evidence="9">
    <location>
        <position position="111"/>
    </location>
    <ligand>
        <name>5-phospho-alpha-D-ribose 1-diphosphate</name>
        <dbReference type="ChEBI" id="CHEBI:58017"/>
        <note>ligand shared between dimeric partners</note>
    </ligand>
</feature>
<dbReference type="EMBL" id="CP011797">
    <property type="protein sequence ID" value="ATX75351.1"/>
    <property type="molecule type" value="Genomic_DNA"/>
</dbReference>
<feature type="binding site" description="in other chain" evidence="9">
    <location>
        <begin position="84"/>
        <end position="85"/>
    </location>
    <ligand>
        <name>5-phospho-alpha-D-ribose 1-diphosphate</name>
        <dbReference type="ChEBI" id="CHEBI:58017"/>
        <note>ligand shared between dimeric partners</note>
    </ligand>
</feature>
<feature type="binding site" description="in other chain" evidence="9">
    <location>
        <position position="112"/>
    </location>
    <ligand>
        <name>5-phospho-alpha-D-ribose 1-diphosphate</name>
        <dbReference type="ChEBI" id="CHEBI:58017"/>
        <note>ligand shared between dimeric partners</note>
    </ligand>
</feature>
<dbReference type="HAMAP" id="MF_01208">
    <property type="entry name" value="PyrE"/>
    <property type="match status" value="1"/>
</dbReference>
<organism evidence="11 12">
    <name type="scientific">Reinekea forsetii</name>
    <dbReference type="NCBI Taxonomy" id="1336806"/>
    <lineage>
        <taxon>Bacteria</taxon>
        <taxon>Pseudomonadati</taxon>
        <taxon>Pseudomonadota</taxon>
        <taxon>Gammaproteobacteria</taxon>
        <taxon>Oceanospirillales</taxon>
        <taxon>Saccharospirillaceae</taxon>
        <taxon>Reinekea</taxon>
    </lineage>
</organism>
<evidence type="ECO:0000256" key="3">
    <source>
        <dbReference type="ARBA" id="ARBA00006340"/>
    </source>
</evidence>
<dbReference type="OrthoDB" id="9779060at2"/>
<feature type="binding site" evidence="9">
    <location>
        <position position="140"/>
    </location>
    <ligand>
        <name>orotate</name>
        <dbReference type="ChEBI" id="CHEBI:30839"/>
    </ligand>
</feature>
<dbReference type="RefSeq" id="WP_100255764.1">
    <property type="nucleotide sequence ID" value="NZ_CP011797.1"/>
</dbReference>
<dbReference type="PANTHER" id="PTHR46683">
    <property type="entry name" value="OROTATE PHOSPHORIBOSYLTRANSFERASE 1-RELATED"/>
    <property type="match status" value="1"/>
</dbReference>
<protein>
    <recommendedName>
        <fullName evidence="5 9">Orotate phosphoribosyltransferase</fullName>
        <shortName evidence="9">OPRT</shortName>
        <shortName evidence="9">OPRTase</shortName>
        <ecNumber evidence="5 9">2.4.2.10</ecNumber>
    </recommendedName>
</protein>
<dbReference type="InterPro" id="IPR000836">
    <property type="entry name" value="PRTase_dom"/>
</dbReference>
<evidence type="ECO:0000256" key="1">
    <source>
        <dbReference type="ARBA" id="ARBA00003769"/>
    </source>
</evidence>
<feature type="binding site" evidence="9">
    <location>
        <position position="117"/>
    </location>
    <ligand>
        <name>5-phospho-alpha-D-ribose 1-diphosphate</name>
        <dbReference type="ChEBI" id="CHEBI:58017"/>
        <note>ligand shared between dimeric partners</note>
    </ligand>
</feature>
<keyword evidence="9" id="KW-0460">Magnesium</keyword>
<dbReference type="Gene3D" id="3.40.50.2020">
    <property type="match status" value="1"/>
</dbReference>
<feature type="binding site" description="in other chain" evidence="9">
    <location>
        <begin position="136"/>
        <end position="144"/>
    </location>
    <ligand>
        <name>5-phospho-alpha-D-ribose 1-diphosphate</name>
        <dbReference type="ChEBI" id="CHEBI:58017"/>
        <note>ligand shared between dimeric partners</note>
    </ligand>
</feature>
<accession>A0A2K8KN55</accession>
<dbReference type="AlphaFoldDB" id="A0A2K8KN55"/>
<comment type="catalytic activity">
    <reaction evidence="9">
        <text>orotidine 5'-phosphate + diphosphate = orotate + 5-phospho-alpha-D-ribose 1-diphosphate</text>
        <dbReference type="Rhea" id="RHEA:10380"/>
        <dbReference type="ChEBI" id="CHEBI:30839"/>
        <dbReference type="ChEBI" id="CHEBI:33019"/>
        <dbReference type="ChEBI" id="CHEBI:57538"/>
        <dbReference type="ChEBI" id="CHEBI:58017"/>
        <dbReference type="EC" id="2.4.2.10"/>
    </reaction>
</comment>
<feature type="domain" description="Phosphoribosyltransferase" evidence="10">
    <location>
        <begin position="66"/>
        <end position="172"/>
    </location>
</feature>
<dbReference type="InterPro" id="IPR023031">
    <property type="entry name" value="OPRT"/>
</dbReference>
<keyword evidence="7 9" id="KW-0808">Transferase</keyword>
<proteinExistence type="inferred from homology"/>
<feature type="binding site" evidence="9">
    <location>
        <position position="115"/>
    </location>
    <ligand>
        <name>5-phospho-alpha-D-ribose 1-diphosphate</name>
        <dbReference type="ChEBI" id="CHEBI:58017"/>
        <note>ligand shared between dimeric partners</note>
    </ligand>
</feature>
<evidence type="ECO:0000313" key="12">
    <source>
        <dbReference type="Proteomes" id="UP000229757"/>
    </source>
</evidence>
<evidence type="ECO:0000256" key="4">
    <source>
        <dbReference type="ARBA" id="ARBA00011738"/>
    </source>
</evidence>
<feature type="binding site" evidence="9">
    <location>
        <begin position="46"/>
        <end position="47"/>
    </location>
    <ligand>
        <name>orotate</name>
        <dbReference type="ChEBI" id="CHEBI:30839"/>
    </ligand>
</feature>
<evidence type="ECO:0000256" key="6">
    <source>
        <dbReference type="ARBA" id="ARBA00022676"/>
    </source>
</evidence>
<dbReference type="GO" id="GO:0046132">
    <property type="term" value="P:pyrimidine ribonucleoside biosynthetic process"/>
    <property type="evidence" value="ECO:0007669"/>
    <property type="project" value="TreeGrafter"/>
</dbReference>